<evidence type="ECO:0000256" key="1">
    <source>
        <dbReference type="SAM" id="MobiDB-lite"/>
    </source>
</evidence>
<feature type="region of interest" description="Disordered" evidence="1">
    <location>
        <begin position="105"/>
        <end position="133"/>
    </location>
</feature>
<accession>A0A1E1LGI8</accession>
<dbReference type="AlphaFoldDB" id="A0A1E1LGI8"/>
<evidence type="ECO:0000313" key="3">
    <source>
        <dbReference type="EMBL" id="CZT09544.1"/>
    </source>
</evidence>
<dbReference type="InterPro" id="IPR016181">
    <property type="entry name" value="Acyl_CoA_acyltransferase"/>
</dbReference>
<reference evidence="4" key="1">
    <citation type="submission" date="2016-03" db="EMBL/GenBank/DDBJ databases">
        <authorList>
            <person name="Ploux O."/>
        </authorList>
    </citation>
    <scope>NUCLEOTIDE SEQUENCE [LARGE SCALE GENOMIC DNA]</scope>
    <source>
        <strain evidence="4">UK7</strain>
    </source>
</reference>
<evidence type="ECO:0000313" key="4">
    <source>
        <dbReference type="Proteomes" id="UP000178129"/>
    </source>
</evidence>
<protein>
    <recommendedName>
        <fullName evidence="2">N-acetyltransferase domain-containing protein</fullName>
    </recommendedName>
</protein>
<gene>
    <name evidence="3" type="ORF">RCO7_03674</name>
</gene>
<dbReference type="Proteomes" id="UP000178129">
    <property type="component" value="Unassembled WGS sequence"/>
</dbReference>
<dbReference type="EMBL" id="FJUW01000051">
    <property type="protein sequence ID" value="CZT09544.1"/>
    <property type="molecule type" value="Genomic_DNA"/>
</dbReference>
<keyword evidence="4" id="KW-1185">Reference proteome</keyword>
<proteinExistence type="predicted"/>
<dbReference type="InParanoid" id="A0A1E1LGI8"/>
<dbReference type="InterPro" id="IPR000182">
    <property type="entry name" value="GNAT_dom"/>
</dbReference>
<dbReference type="GO" id="GO:0016747">
    <property type="term" value="F:acyltransferase activity, transferring groups other than amino-acyl groups"/>
    <property type="evidence" value="ECO:0007669"/>
    <property type="project" value="InterPro"/>
</dbReference>
<name>A0A1E1LGI8_9HELO</name>
<organism evidence="3 4">
    <name type="scientific">Rhynchosporium graminicola</name>
    <dbReference type="NCBI Taxonomy" id="2792576"/>
    <lineage>
        <taxon>Eukaryota</taxon>
        <taxon>Fungi</taxon>
        <taxon>Dikarya</taxon>
        <taxon>Ascomycota</taxon>
        <taxon>Pezizomycotina</taxon>
        <taxon>Leotiomycetes</taxon>
        <taxon>Helotiales</taxon>
        <taxon>Ploettnerulaceae</taxon>
        <taxon>Rhynchosporium</taxon>
    </lineage>
</organism>
<dbReference type="Pfam" id="PF00583">
    <property type="entry name" value="Acetyltransf_1"/>
    <property type="match status" value="1"/>
</dbReference>
<dbReference type="Gene3D" id="3.40.630.30">
    <property type="match status" value="1"/>
</dbReference>
<evidence type="ECO:0000259" key="2">
    <source>
        <dbReference type="Pfam" id="PF00583"/>
    </source>
</evidence>
<feature type="domain" description="N-acetyltransferase" evidence="2">
    <location>
        <begin position="120"/>
        <end position="198"/>
    </location>
</feature>
<comment type="caution">
    <text evidence="3">The sequence shown here is derived from an EMBL/GenBank/DDBJ whole genome shotgun (WGS) entry which is preliminary data.</text>
</comment>
<sequence>MPSSTVEQPSAVAPTKTYGRVRANIDLIAWDPDSTEHVERLFQQRVACGWKSGDVEKWRGLQREGKMAIQWVVLSDNDPDKATKLNQHTTKYALESTPIHDTARTLGAKPRQPTSRTFTPVGHISLDSESPNEDQADASKGLYCITTFYISRAIQSGGLGSAAMDKIESEAVKEPLNAKVLSLDTLANSSHSNTALWREMEMEDPAFSNQDWYERRGYKPWKFIDGHIKQMIGTKLWPLNAVFMKKTVA</sequence>
<dbReference type="SUPFAM" id="SSF55729">
    <property type="entry name" value="Acyl-CoA N-acyltransferases (Nat)"/>
    <property type="match status" value="1"/>
</dbReference>
<dbReference type="STRING" id="914237.A0A1E1LGI8"/>